<dbReference type="Proteomes" id="UP000325434">
    <property type="component" value="Unassembled WGS sequence"/>
</dbReference>
<dbReference type="AlphaFoldDB" id="A0A5N6GF78"/>
<dbReference type="EMBL" id="ML734798">
    <property type="protein sequence ID" value="KAB8240024.1"/>
    <property type="molecule type" value="Genomic_DNA"/>
</dbReference>
<sequence>MRELYGQEIRVLTIKPETHCPQPRGWETVKRGLRRIEDAIASIEAEGTLMGYICSCHRVFVHSSENGITQCWQLLDAFLSWLIARSSVWHLIRGLLPFTVNFDFPFIAVYDAGVGEHVHFALGHGPGVQEELWKFSGQDGEEPTYGSAVHHVFPDINSKNWHKVVSQDRSVYQVGPNRAWQHEV</sequence>
<organism evidence="1">
    <name type="scientific">Aspergillus flavus</name>
    <dbReference type="NCBI Taxonomy" id="5059"/>
    <lineage>
        <taxon>Eukaryota</taxon>
        <taxon>Fungi</taxon>
        <taxon>Dikarya</taxon>
        <taxon>Ascomycota</taxon>
        <taxon>Pezizomycotina</taxon>
        <taxon>Eurotiomycetes</taxon>
        <taxon>Eurotiomycetidae</taxon>
        <taxon>Eurotiales</taxon>
        <taxon>Aspergillaceae</taxon>
        <taxon>Aspergillus</taxon>
        <taxon>Aspergillus subgen. Circumdati</taxon>
    </lineage>
</organism>
<gene>
    <name evidence="1" type="ORF">BDV35DRAFT_374835</name>
</gene>
<proteinExistence type="predicted"/>
<accession>A0A5N6GF78</accession>
<name>A0A5N6GF78_ASPFL</name>
<protein>
    <submittedName>
        <fullName evidence="1">Uncharacterized protein</fullName>
    </submittedName>
</protein>
<evidence type="ECO:0000313" key="1">
    <source>
        <dbReference type="EMBL" id="KAB8240024.1"/>
    </source>
</evidence>
<reference evidence="1" key="1">
    <citation type="submission" date="2019-04" db="EMBL/GenBank/DDBJ databases">
        <title>Friends and foes A comparative genomics study of 23 Aspergillus species from section Flavi.</title>
        <authorList>
            <consortium name="DOE Joint Genome Institute"/>
            <person name="Kjaerbolling I."/>
            <person name="Vesth T."/>
            <person name="Frisvad J.C."/>
            <person name="Nybo J.L."/>
            <person name="Theobald S."/>
            <person name="Kildgaard S."/>
            <person name="Isbrandt T."/>
            <person name="Kuo A."/>
            <person name="Sato A."/>
            <person name="Lyhne E.K."/>
            <person name="Kogle M.E."/>
            <person name="Wiebenga A."/>
            <person name="Kun R.S."/>
            <person name="Lubbers R.J."/>
            <person name="Makela M.R."/>
            <person name="Barry K."/>
            <person name="Chovatia M."/>
            <person name="Clum A."/>
            <person name="Daum C."/>
            <person name="Haridas S."/>
            <person name="He G."/>
            <person name="LaButti K."/>
            <person name="Lipzen A."/>
            <person name="Mondo S."/>
            <person name="Riley R."/>
            <person name="Salamov A."/>
            <person name="Simmons B.A."/>
            <person name="Magnuson J.K."/>
            <person name="Henrissat B."/>
            <person name="Mortensen U.H."/>
            <person name="Larsen T.O."/>
            <person name="Devries R.P."/>
            <person name="Grigoriev I.V."/>
            <person name="Machida M."/>
            <person name="Baker S.E."/>
            <person name="Andersen M.R."/>
        </authorList>
    </citation>
    <scope>NUCLEOTIDE SEQUENCE [LARGE SCALE GENOMIC DNA]</scope>
    <source>
        <strain evidence="1">CBS 121.62</strain>
    </source>
</reference>